<organism evidence="1 2">
    <name type="scientific">Ureibacillus acetophenoni</name>
    <dbReference type="NCBI Taxonomy" id="614649"/>
    <lineage>
        <taxon>Bacteria</taxon>
        <taxon>Bacillati</taxon>
        <taxon>Bacillota</taxon>
        <taxon>Bacilli</taxon>
        <taxon>Bacillales</taxon>
        <taxon>Caryophanaceae</taxon>
        <taxon>Ureibacillus</taxon>
    </lineage>
</organism>
<proteinExistence type="predicted"/>
<keyword evidence="2" id="KW-1185">Reference proteome</keyword>
<sequence length="100" mass="11653">MFSKKELERMRIEGEKIAQSMQKDWEDQKVGLEYIAGDVEVSCVHCKHNKFEQGKALLNTRGLTFLDLDWLNNDATTLICKRCGFIHWFARSVVEKDSED</sequence>
<dbReference type="Proteomes" id="UP000219252">
    <property type="component" value="Unassembled WGS sequence"/>
</dbReference>
<evidence type="ECO:0000313" key="2">
    <source>
        <dbReference type="Proteomes" id="UP000219252"/>
    </source>
</evidence>
<reference evidence="2" key="1">
    <citation type="submission" date="2017-08" db="EMBL/GenBank/DDBJ databases">
        <authorList>
            <person name="Varghese N."/>
            <person name="Submissions S."/>
        </authorList>
    </citation>
    <scope>NUCLEOTIDE SEQUENCE [LARGE SCALE GENOMIC DNA]</scope>
    <source>
        <strain evidence="2">JC23</strain>
    </source>
</reference>
<dbReference type="AlphaFoldDB" id="A0A285UH13"/>
<evidence type="ECO:0000313" key="1">
    <source>
        <dbReference type="EMBL" id="SOC39876.1"/>
    </source>
</evidence>
<gene>
    <name evidence="1" type="ORF">SAMN05877842_106165</name>
</gene>
<name>A0A285UH13_9BACL</name>
<dbReference type="RefSeq" id="WP_212613424.1">
    <property type="nucleotide sequence ID" value="NZ_OBQC01000006.1"/>
</dbReference>
<protein>
    <submittedName>
        <fullName evidence="1">Predicted nucleic-acid-binding Zn-ribbon protein</fullName>
    </submittedName>
</protein>
<dbReference type="EMBL" id="OBQC01000006">
    <property type="protein sequence ID" value="SOC39876.1"/>
    <property type="molecule type" value="Genomic_DNA"/>
</dbReference>
<accession>A0A285UH13</accession>